<name>A0A494X997_9BURK</name>
<comment type="caution">
    <text evidence="1">The sequence shown here is derived from an EMBL/GenBank/DDBJ whole genome shotgun (WGS) entry which is preliminary data.</text>
</comment>
<dbReference type="Proteomes" id="UP000270342">
    <property type="component" value="Unassembled WGS sequence"/>
</dbReference>
<reference evidence="1 2" key="1">
    <citation type="submission" date="2018-10" db="EMBL/GenBank/DDBJ databases">
        <title>Robbsia sp. DHC34, isolated from soil.</title>
        <authorList>
            <person name="Gao Z.-H."/>
            <person name="Qiu L.-H."/>
        </authorList>
    </citation>
    <scope>NUCLEOTIDE SEQUENCE [LARGE SCALE GENOMIC DNA]</scope>
    <source>
        <strain evidence="1 2">DHC34</strain>
    </source>
</reference>
<accession>A0A494X997</accession>
<evidence type="ECO:0000313" key="2">
    <source>
        <dbReference type="Proteomes" id="UP000270342"/>
    </source>
</evidence>
<organism evidence="1 2">
    <name type="scientific">Pararobbsia silviterrae</name>
    <dbReference type="NCBI Taxonomy" id="1792498"/>
    <lineage>
        <taxon>Bacteria</taxon>
        <taxon>Pseudomonadati</taxon>
        <taxon>Pseudomonadota</taxon>
        <taxon>Betaproteobacteria</taxon>
        <taxon>Burkholderiales</taxon>
        <taxon>Burkholderiaceae</taxon>
        <taxon>Pararobbsia</taxon>
    </lineage>
</organism>
<evidence type="ECO:0000313" key="1">
    <source>
        <dbReference type="EMBL" id="RKP44764.1"/>
    </source>
</evidence>
<gene>
    <name evidence="1" type="ORF">D7S86_27485</name>
</gene>
<proteinExistence type="predicted"/>
<sequence>MPRQQQTCFYCALPATQLCDHVLGRGYRSEAIGIKTGKVERIPSRDFVHTCDMPLCTKHAERRGVIHIKMGRTGTWDTYDYCPEHPKGTEEGHRRVLKDGEALSIREAVQGIARRRAGLPAAIKPAIPNAAQGELF</sequence>
<dbReference type="EMBL" id="RBZU01000019">
    <property type="protein sequence ID" value="RKP44764.1"/>
    <property type="molecule type" value="Genomic_DNA"/>
</dbReference>
<keyword evidence="2" id="KW-1185">Reference proteome</keyword>
<protein>
    <submittedName>
        <fullName evidence="1">Uncharacterized protein</fullName>
    </submittedName>
</protein>
<dbReference type="AlphaFoldDB" id="A0A494X997"/>